<keyword evidence="4 7" id="KW-0472">Membrane</keyword>
<organism evidence="9 10">
    <name type="scientific">Lophiostoma macrostomum CBS 122681</name>
    <dbReference type="NCBI Taxonomy" id="1314788"/>
    <lineage>
        <taxon>Eukaryota</taxon>
        <taxon>Fungi</taxon>
        <taxon>Dikarya</taxon>
        <taxon>Ascomycota</taxon>
        <taxon>Pezizomycotina</taxon>
        <taxon>Dothideomycetes</taxon>
        <taxon>Pleosporomycetidae</taxon>
        <taxon>Pleosporales</taxon>
        <taxon>Lophiostomataceae</taxon>
        <taxon>Lophiostoma</taxon>
    </lineage>
</organism>
<protein>
    <recommendedName>
        <fullName evidence="8">Rhodopsin domain-containing protein</fullName>
    </recommendedName>
</protein>
<dbReference type="InterPro" id="IPR049326">
    <property type="entry name" value="Rhodopsin_dom_fungi"/>
</dbReference>
<keyword evidence="3 7" id="KW-1133">Transmembrane helix</keyword>
<evidence type="ECO:0000256" key="2">
    <source>
        <dbReference type="ARBA" id="ARBA00022692"/>
    </source>
</evidence>
<keyword evidence="10" id="KW-1185">Reference proteome</keyword>
<evidence type="ECO:0000256" key="4">
    <source>
        <dbReference type="ARBA" id="ARBA00023136"/>
    </source>
</evidence>
<reference evidence="9" key="1">
    <citation type="journal article" date="2020" name="Stud. Mycol.">
        <title>101 Dothideomycetes genomes: a test case for predicting lifestyles and emergence of pathogens.</title>
        <authorList>
            <person name="Haridas S."/>
            <person name="Albert R."/>
            <person name="Binder M."/>
            <person name="Bloem J."/>
            <person name="Labutti K."/>
            <person name="Salamov A."/>
            <person name="Andreopoulos B."/>
            <person name="Baker S."/>
            <person name="Barry K."/>
            <person name="Bills G."/>
            <person name="Bluhm B."/>
            <person name="Cannon C."/>
            <person name="Castanera R."/>
            <person name="Culley D."/>
            <person name="Daum C."/>
            <person name="Ezra D."/>
            <person name="Gonzalez J."/>
            <person name="Henrissat B."/>
            <person name="Kuo A."/>
            <person name="Liang C."/>
            <person name="Lipzen A."/>
            <person name="Lutzoni F."/>
            <person name="Magnuson J."/>
            <person name="Mondo S."/>
            <person name="Nolan M."/>
            <person name="Ohm R."/>
            <person name="Pangilinan J."/>
            <person name="Park H.-J."/>
            <person name="Ramirez L."/>
            <person name="Alfaro M."/>
            <person name="Sun H."/>
            <person name="Tritt A."/>
            <person name="Yoshinaga Y."/>
            <person name="Zwiers L.-H."/>
            <person name="Turgeon B."/>
            <person name="Goodwin S."/>
            <person name="Spatafora J."/>
            <person name="Crous P."/>
            <person name="Grigoriev I."/>
        </authorList>
    </citation>
    <scope>NUCLEOTIDE SEQUENCE</scope>
    <source>
        <strain evidence="9">CBS 122681</strain>
    </source>
</reference>
<dbReference type="PANTHER" id="PTHR33048:SF47">
    <property type="entry name" value="INTEGRAL MEMBRANE PROTEIN-RELATED"/>
    <property type="match status" value="1"/>
</dbReference>
<dbReference type="Pfam" id="PF20684">
    <property type="entry name" value="Fung_rhodopsin"/>
    <property type="match status" value="1"/>
</dbReference>
<evidence type="ECO:0000256" key="3">
    <source>
        <dbReference type="ARBA" id="ARBA00022989"/>
    </source>
</evidence>
<feature type="domain" description="Rhodopsin" evidence="8">
    <location>
        <begin position="76"/>
        <end position="228"/>
    </location>
</feature>
<comment type="subcellular location">
    <subcellularLocation>
        <location evidence="1">Membrane</location>
        <topology evidence="1">Multi-pass membrane protein</topology>
    </subcellularLocation>
</comment>
<dbReference type="OrthoDB" id="10017208at2759"/>
<dbReference type="InterPro" id="IPR052337">
    <property type="entry name" value="SAT4-like"/>
</dbReference>
<evidence type="ECO:0000256" key="1">
    <source>
        <dbReference type="ARBA" id="ARBA00004141"/>
    </source>
</evidence>
<dbReference type="GO" id="GO:0016020">
    <property type="term" value="C:membrane"/>
    <property type="evidence" value="ECO:0007669"/>
    <property type="project" value="UniProtKB-SubCell"/>
</dbReference>
<dbReference type="PANTHER" id="PTHR33048">
    <property type="entry name" value="PTH11-LIKE INTEGRAL MEMBRANE PROTEIN (AFU_ORTHOLOGUE AFUA_5G11245)"/>
    <property type="match status" value="1"/>
</dbReference>
<evidence type="ECO:0000313" key="10">
    <source>
        <dbReference type="Proteomes" id="UP000799324"/>
    </source>
</evidence>
<accession>A0A6A6SQ25</accession>
<feature type="region of interest" description="Disordered" evidence="6">
    <location>
        <begin position="258"/>
        <end position="282"/>
    </location>
</feature>
<gene>
    <name evidence="9" type="ORF">K491DRAFT_762157</name>
</gene>
<dbReference type="Proteomes" id="UP000799324">
    <property type="component" value="Unassembled WGS sequence"/>
</dbReference>
<evidence type="ECO:0000256" key="6">
    <source>
        <dbReference type="SAM" id="MobiDB-lite"/>
    </source>
</evidence>
<name>A0A6A6SQ25_9PLEO</name>
<feature type="transmembrane region" description="Helical" evidence="7">
    <location>
        <begin position="132"/>
        <end position="151"/>
    </location>
</feature>
<evidence type="ECO:0000256" key="5">
    <source>
        <dbReference type="ARBA" id="ARBA00038359"/>
    </source>
</evidence>
<feature type="transmembrane region" description="Helical" evidence="7">
    <location>
        <begin position="171"/>
        <end position="192"/>
    </location>
</feature>
<dbReference type="AlphaFoldDB" id="A0A6A6SQ25"/>
<dbReference type="EMBL" id="MU004478">
    <property type="protein sequence ID" value="KAF2649799.1"/>
    <property type="molecule type" value="Genomic_DNA"/>
</dbReference>
<evidence type="ECO:0000259" key="8">
    <source>
        <dbReference type="Pfam" id="PF20684"/>
    </source>
</evidence>
<proteinExistence type="inferred from homology"/>
<feature type="compositionally biased region" description="Basic and acidic residues" evidence="6">
    <location>
        <begin position="261"/>
        <end position="282"/>
    </location>
</feature>
<keyword evidence="2 7" id="KW-0812">Transmembrane</keyword>
<evidence type="ECO:0000256" key="7">
    <source>
        <dbReference type="SAM" id="Phobius"/>
    </source>
</evidence>
<evidence type="ECO:0000313" key="9">
    <source>
        <dbReference type="EMBL" id="KAF2649799.1"/>
    </source>
</evidence>
<comment type="similarity">
    <text evidence="5">Belongs to the SAT4 family.</text>
</comment>
<sequence>MLAIPRSFSLRWVPRSIIETAAVFDSLETSDVREVSNTILLLLTCTLACPLLPDLPLRVPYITCLISSLQPIAMLFPFQSFGIVTDVFIGLHVTWALGCDLTEIFMCTPIWIPSSDAATFMANITNYINHPVFFVSALCIKLFLDIAALTLPIRKIVKLQLDSKSKRMLAFVFLLGGISFVSGILRIQQTYLPNEPSIDLAGDMFWCSIHEATALIAASLPLYRPLLRALISLMSSGMRKLPDDGGSTAHIVQKEISSYKSEGHSSDPSDRSQRELVRDGER</sequence>